<proteinExistence type="predicted"/>
<keyword evidence="4" id="KW-1185">Reference proteome</keyword>
<dbReference type="Proteomes" id="UP000305948">
    <property type="component" value="Unassembled WGS sequence"/>
</dbReference>
<feature type="domain" description="WIBG Mago-binding" evidence="2">
    <location>
        <begin position="31"/>
        <end position="44"/>
    </location>
</feature>
<accession>A0A5C3NFK5</accession>
<dbReference type="GO" id="GO:1903259">
    <property type="term" value="P:exon-exon junction complex disassembly"/>
    <property type="evidence" value="ECO:0007669"/>
    <property type="project" value="InterPro"/>
</dbReference>
<feature type="region of interest" description="Disordered" evidence="1">
    <location>
        <begin position="50"/>
        <end position="174"/>
    </location>
</feature>
<feature type="compositionally biased region" description="Basic residues" evidence="1">
    <location>
        <begin position="102"/>
        <end position="111"/>
    </location>
</feature>
<dbReference type="PANTHER" id="PTHR22959:SF0">
    <property type="entry name" value="PARTNER OF Y14 AND MAGO"/>
    <property type="match status" value="1"/>
</dbReference>
<evidence type="ECO:0000259" key="2">
    <source>
        <dbReference type="Pfam" id="PF09282"/>
    </source>
</evidence>
<feature type="compositionally biased region" description="Basic and acidic residues" evidence="1">
    <location>
        <begin position="112"/>
        <end position="134"/>
    </location>
</feature>
<reference evidence="3 4" key="1">
    <citation type="journal article" date="2019" name="Nat. Ecol. Evol.">
        <title>Megaphylogeny resolves global patterns of mushroom evolution.</title>
        <authorList>
            <person name="Varga T."/>
            <person name="Krizsan K."/>
            <person name="Foldi C."/>
            <person name="Dima B."/>
            <person name="Sanchez-Garcia M."/>
            <person name="Sanchez-Ramirez S."/>
            <person name="Szollosi G.J."/>
            <person name="Szarkandi J.G."/>
            <person name="Papp V."/>
            <person name="Albert L."/>
            <person name="Andreopoulos W."/>
            <person name="Angelini C."/>
            <person name="Antonin V."/>
            <person name="Barry K.W."/>
            <person name="Bougher N.L."/>
            <person name="Buchanan P."/>
            <person name="Buyck B."/>
            <person name="Bense V."/>
            <person name="Catcheside P."/>
            <person name="Chovatia M."/>
            <person name="Cooper J."/>
            <person name="Damon W."/>
            <person name="Desjardin D."/>
            <person name="Finy P."/>
            <person name="Geml J."/>
            <person name="Haridas S."/>
            <person name="Hughes K."/>
            <person name="Justo A."/>
            <person name="Karasinski D."/>
            <person name="Kautmanova I."/>
            <person name="Kiss B."/>
            <person name="Kocsube S."/>
            <person name="Kotiranta H."/>
            <person name="LaButti K.M."/>
            <person name="Lechner B.E."/>
            <person name="Liimatainen K."/>
            <person name="Lipzen A."/>
            <person name="Lukacs Z."/>
            <person name="Mihaltcheva S."/>
            <person name="Morgado L.N."/>
            <person name="Niskanen T."/>
            <person name="Noordeloos M.E."/>
            <person name="Ohm R.A."/>
            <person name="Ortiz-Santana B."/>
            <person name="Ovrebo C."/>
            <person name="Racz N."/>
            <person name="Riley R."/>
            <person name="Savchenko A."/>
            <person name="Shiryaev A."/>
            <person name="Soop K."/>
            <person name="Spirin V."/>
            <person name="Szebenyi C."/>
            <person name="Tomsovsky M."/>
            <person name="Tulloss R.E."/>
            <person name="Uehling J."/>
            <person name="Grigoriev I.V."/>
            <person name="Vagvolgyi C."/>
            <person name="Papp T."/>
            <person name="Martin F.M."/>
            <person name="Miettinen O."/>
            <person name="Hibbett D.S."/>
            <person name="Nagy L.G."/>
        </authorList>
    </citation>
    <scope>NUCLEOTIDE SEQUENCE [LARGE SCALE GENOMIC DNA]</scope>
    <source>
        <strain evidence="3 4">OMC1185</strain>
    </source>
</reference>
<evidence type="ECO:0000313" key="4">
    <source>
        <dbReference type="Proteomes" id="UP000305948"/>
    </source>
</evidence>
<dbReference type="STRING" id="5364.A0A5C3NFK5"/>
<protein>
    <recommendedName>
        <fullName evidence="2">WIBG Mago-binding domain-containing protein</fullName>
    </recommendedName>
</protein>
<dbReference type="GO" id="GO:0005737">
    <property type="term" value="C:cytoplasm"/>
    <property type="evidence" value="ECO:0007669"/>
    <property type="project" value="TreeGrafter"/>
</dbReference>
<dbReference type="EMBL" id="ML213504">
    <property type="protein sequence ID" value="TFK55745.1"/>
    <property type="molecule type" value="Genomic_DNA"/>
</dbReference>
<sequence>MARTSSPSGQRSLLYSHLPSRSLLSSCNTQSVRKELKVRPGFTPQEDVKRFRGTRQAQMDAHQLPKGQILGWVAPSSASTSKPKAAAATEGQSALSKSAAKNAKRSAKKKAQKEQEHLEKIRDNWESSEEEKPATPKAAAKGKESEGGSNTGDKPDATSEAEALAEELDKLEVK</sequence>
<dbReference type="InterPro" id="IPR015362">
    <property type="entry name" value="WIBG_mago-bd"/>
</dbReference>
<dbReference type="InterPro" id="IPR039333">
    <property type="entry name" value="PYM1"/>
</dbReference>
<dbReference type="Pfam" id="PF09282">
    <property type="entry name" value="Mago-bind"/>
    <property type="match status" value="1"/>
</dbReference>
<dbReference type="PANTHER" id="PTHR22959">
    <property type="entry name" value="PYM PROTEIN"/>
    <property type="match status" value="1"/>
</dbReference>
<evidence type="ECO:0000313" key="3">
    <source>
        <dbReference type="EMBL" id="TFK55745.1"/>
    </source>
</evidence>
<evidence type="ECO:0000256" key="1">
    <source>
        <dbReference type="SAM" id="MobiDB-lite"/>
    </source>
</evidence>
<name>A0A5C3NFK5_9AGAM</name>
<dbReference type="OrthoDB" id="21625at2759"/>
<dbReference type="GO" id="GO:0003723">
    <property type="term" value="F:RNA binding"/>
    <property type="evidence" value="ECO:0007669"/>
    <property type="project" value="TreeGrafter"/>
</dbReference>
<feature type="compositionally biased region" description="Low complexity" evidence="1">
    <location>
        <begin position="74"/>
        <end position="101"/>
    </location>
</feature>
<organism evidence="3 4">
    <name type="scientific">Heliocybe sulcata</name>
    <dbReference type="NCBI Taxonomy" id="5364"/>
    <lineage>
        <taxon>Eukaryota</taxon>
        <taxon>Fungi</taxon>
        <taxon>Dikarya</taxon>
        <taxon>Basidiomycota</taxon>
        <taxon>Agaricomycotina</taxon>
        <taxon>Agaricomycetes</taxon>
        <taxon>Gloeophyllales</taxon>
        <taxon>Gloeophyllaceae</taxon>
        <taxon>Heliocybe</taxon>
    </lineage>
</organism>
<gene>
    <name evidence="3" type="ORF">OE88DRAFT_1652197</name>
</gene>
<dbReference type="GO" id="GO:0035145">
    <property type="term" value="C:exon-exon junction complex"/>
    <property type="evidence" value="ECO:0007669"/>
    <property type="project" value="TreeGrafter"/>
</dbReference>
<dbReference type="AlphaFoldDB" id="A0A5C3NFK5"/>